<dbReference type="CDD" id="cd00093">
    <property type="entry name" value="HTH_XRE"/>
    <property type="match status" value="1"/>
</dbReference>
<dbReference type="Proteomes" id="UP000238176">
    <property type="component" value="Unassembled WGS sequence"/>
</dbReference>
<dbReference type="GO" id="GO:0003677">
    <property type="term" value="F:DNA binding"/>
    <property type="evidence" value="ECO:0007669"/>
    <property type="project" value="InterPro"/>
</dbReference>
<dbReference type="OrthoDB" id="8438314at2"/>
<dbReference type="SUPFAM" id="SSF47413">
    <property type="entry name" value="lambda repressor-like DNA-binding domains"/>
    <property type="match status" value="1"/>
</dbReference>
<gene>
    <name evidence="1" type="ORF">B0I28_11237</name>
</gene>
<organism evidence="1 2">
    <name type="scientific">Glycomyces artemisiae</name>
    <dbReference type="NCBI Taxonomy" id="1076443"/>
    <lineage>
        <taxon>Bacteria</taxon>
        <taxon>Bacillati</taxon>
        <taxon>Actinomycetota</taxon>
        <taxon>Actinomycetes</taxon>
        <taxon>Glycomycetales</taxon>
        <taxon>Glycomycetaceae</taxon>
        <taxon>Glycomyces</taxon>
    </lineage>
</organism>
<name>A0A2T0UCW0_9ACTN</name>
<dbReference type="EMBL" id="PVTJ01000012">
    <property type="protein sequence ID" value="PRY55724.1"/>
    <property type="molecule type" value="Genomic_DNA"/>
</dbReference>
<dbReference type="InterPro" id="IPR001387">
    <property type="entry name" value="Cro/C1-type_HTH"/>
</dbReference>
<comment type="caution">
    <text evidence="1">The sequence shown here is derived from an EMBL/GenBank/DDBJ whole genome shotgun (WGS) entry which is preliminary data.</text>
</comment>
<protein>
    <recommendedName>
        <fullName evidence="3">HTH cro/C1-type domain-containing protein</fullName>
    </recommendedName>
</protein>
<evidence type="ECO:0000313" key="1">
    <source>
        <dbReference type="EMBL" id="PRY55724.1"/>
    </source>
</evidence>
<dbReference type="RefSeq" id="WP_106366465.1">
    <property type="nucleotide sequence ID" value="NZ_PVTJ01000012.1"/>
</dbReference>
<keyword evidence="2" id="KW-1185">Reference proteome</keyword>
<proteinExistence type="predicted"/>
<dbReference type="SUPFAM" id="SSF56024">
    <property type="entry name" value="Phospholipase D/nuclease"/>
    <property type="match status" value="1"/>
</dbReference>
<sequence>MPNERLKDAMQAAGVTPEALADDLEVDAKTVRRWISRGRTPYPRHRSALAAMLDETEEYLWPSIDTADRQARVSQSEVICTYPRRFQVPSDLWRRLFDNATERIGILVYAGLFLPEHDPDLIDALKAKARAGTKITVLLGDPDCEAVATRGREEGIGQALAAKIRNVLSFYEKLRETEGVFVGFHTATLYNSIYRYDDEMPVNTHLYGFPAAHAPVLHLRRLAGGTLFNSYADSFDRVWSASRDSWTGGHGKVRP</sequence>
<accession>A0A2T0UCW0</accession>
<dbReference type="InterPro" id="IPR010982">
    <property type="entry name" value="Lambda_DNA-bd_dom_sf"/>
</dbReference>
<dbReference type="Gene3D" id="1.10.260.40">
    <property type="entry name" value="lambda repressor-like DNA-binding domains"/>
    <property type="match status" value="1"/>
</dbReference>
<evidence type="ECO:0000313" key="2">
    <source>
        <dbReference type="Proteomes" id="UP000238176"/>
    </source>
</evidence>
<reference evidence="1 2" key="1">
    <citation type="submission" date="2018-03" db="EMBL/GenBank/DDBJ databases">
        <title>Genomic Encyclopedia of Type Strains, Phase III (KMG-III): the genomes of soil and plant-associated and newly described type strains.</title>
        <authorList>
            <person name="Whitman W."/>
        </authorList>
    </citation>
    <scope>NUCLEOTIDE SEQUENCE [LARGE SCALE GENOMIC DNA]</scope>
    <source>
        <strain evidence="1 2">CGMCC 4.7067</strain>
    </source>
</reference>
<dbReference type="AlphaFoldDB" id="A0A2T0UCW0"/>
<evidence type="ECO:0008006" key="3">
    <source>
        <dbReference type="Google" id="ProtNLM"/>
    </source>
</evidence>